<keyword evidence="4" id="KW-0187">Copper transport</keyword>
<feature type="transmembrane region" description="Helical" evidence="4">
    <location>
        <begin position="40"/>
        <end position="59"/>
    </location>
</feature>
<dbReference type="Pfam" id="PF04145">
    <property type="entry name" value="Ctr"/>
    <property type="match status" value="1"/>
</dbReference>
<keyword evidence="1 4" id="KW-0812">Transmembrane</keyword>
<keyword evidence="2 4" id="KW-1133">Transmembrane helix</keyword>
<keyword evidence="4" id="KW-0406">Ion transport</keyword>
<gene>
    <name evidence="5" type="ORF">RRF57_011730</name>
</gene>
<dbReference type="AlphaFoldDB" id="A0AAN7UYK3"/>
<evidence type="ECO:0000256" key="1">
    <source>
        <dbReference type="ARBA" id="ARBA00022692"/>
    </source>
</evidence>
<dbReference type="PANTHER" id="PTHR12483:SF79">
    <property type="entry name" value="COPPER TRANSPORT PROTEIN"/>
    <property type="match status" value="1"/>
</dbReference>
<evidence type="ECO:0000256" key="2">
    <source>
        <dbReference type="ARBA" id="ARBA00022989"/>
    </source>
</evidence>
<feature type="transmembrane region" description="Helical" evidence="4">
    <location>
        <begin position="120"/>
        <end position="150"/>
    </location>
</feature>
<evidence type="ECO:0000256" key="4">
    <source>
        <dbReference type="RuleBase" id="RU367022"/>
    </source>
</evidence>
<reference evidence="5 6" key="1">
    <citation type="submission" date="2023-10" db="EMBL/GenBank/DDBJ databases">
        <title>Draft genome sequence of Xylaria bambusicola isolate GMP-LS, the root and basal stem rot pathogen of sugarcane in Indonesia.</title>
        <authorList>
            <person name="Selvaraj P."/>
            <person name="Muralishankar V."/>
            <person name="Muruganantham S."/>
            <person name="Sp S."/>
            <person name="Haryani S."/>
            <person name="Lau K.J.X."/>
            <person name="Naqvi N.I."/>
        </authorList>
    </citation>
    <scope>NUCLEOTIDE SEQUENCE [LARGE SCALE GENOMIC DNA]</scope>
    <source>
        <strain evidence="5">GMP-LS</strain>
    </source>
</reference>
<comment type="caution">
    <text evidence="5">The sequence shown here is derived from an EMBL/GenBank/DDBJ whole genome shotgun (WGS) entry which is preliminary data.</text>
</comment>
<keyword evidence="4" id="KW-0186">Copper</keyword>
<organism evidence="5 6">
    <name type="scientific">Xylaria bambusicola</name>
    <dbReference type="NCBI Taxonomy" id="326684"/>
    <lineage>
        <taxon>Eukaryota</taxon>
        <taxon>Fungi</taxon>
        <taxon>Dikarya</taxon>
        <taxon>Ascomycota</taxon>
        <taxon>Pezizomycotina</taxon>
        <taxon>Sordariomycetes</taxon>
        <taxon>Xylariomycetidae</taxon>
        <taxon>Xylariales</taxon>
        <taxon>Xylariaceae</taxon>
        <taxon>Xylaria</taxon>
    </lineage>
</organism>
<dbReference type="GO" id="GO:0016020">
    <property type="term" value="C:membrane"/>
    <property type="evidence" value="ECO:0007669"/>
    <property type="project" value="UniProtKB-SubCell"/>
</dbReference>
<comment type="similarity">
    <text evidence="4">Belongs to the copper transporter (Ctr) (TC 1.A.56) family. SLC31A subfamily.</text>
</comment>
<name>A0AAN7UYK3_9PEZI</name>
<dbReference type="InterPro" id="IPR007274">
    <property type="entry name" value="Cop_transporter"/>
</dbReference>
<evidence type="ECO:0000256" key="3">
    <source>
        <dbReference type="ARBA" id="ARBA00023136"/>
    </source>
</evidence>
<dbReference type="EMBL" id="JAWHQM010000061">
    <property type="protein sequence ID" value="KAK5636018.1"/>
    <property type="molecule type" value="Genomic_DNA"/>
</dbReference>
<evidence type="ECO:0000313" key="6">
    <source>
        <dbReference type="Proteomes" id="UP001305414"/>
    </source>
</evidence>
<proteinExistence type="inferred from homology"/>
<keyword evidence="4" id="KW-0813">Transport</keyword>
<evidence type="ECO:0000313" key="5">
    <source>
        <dbReference type="EMBL" id="KAK5636018.1"/>
    </source>
</evidence>
<accession>A0AAN7UYK3</accession>
<keyword evidence="3 4" id="KW-0472">Membrane</keyword>
<dbReference type="PANTHER" id="PTHR12483">
    <property type="entry name" value="SOLUTE CARRIER FAMILY 31 COPPER TRANSPORTERS"/>
    <property type="match status" value="1"/>
</dbReference>
<protein>
    <recommendedName>
        <fullName evidence="4">Copper transport protein</fullName>
    </recommendedName>
</protein>
<dbReference type="GO" id="GO:0005375">
    <property type="term" value="F:copper ion transmembrane transporter activity"/>
    <property type="evidence" value="ECO:0007669"/>
    <property type="project" value="UniProtKB-UniRule"/>
</dbReference>
<comment type="subcellular location">
    <subcellularLocation>
        <location evidence="4">Membrane</location>
        <topology evidence="4">Multi-pass membrane protein</topology>
    </subcellularLocation>
</comment>
<dbReference type="Proteomes" id="UP001305414">
    <property type="component" value="Unassembled WGS sequence"/>
</dbReference>
<sequence>MAAVARCYGTGTPSVPVGPAKIQQRDDGFFAESWKIKTEGMMAATCIGVFLLAILLEFVRRLGKEYDLLILRQFQQHVDERAAMAKLEDNCCSGATRPAGQTVIFRATALQQLTRSFIHAVAFGIAYILMLIAMAFNGYVIILIIVGAGFGKFLCDWMTARVVVGVAAMPVPKTLGVSEEATVCCG</sequence>
<keyword evidence="6" id="KW-1185">Reference proteome</keyword>